<dbReference type="RefSeq" id="XP_068368868.1">
    <property type="nucleotide sequence ID" value="XM_068497527.1"/>
</dbReference>
<feature type="transmembrane region" description="Helical" evidence="1">
    <location>
        <begin position="61"/>
        <end position="83"/>
    </location>
</feature>
<gene>
    <name evidence="2" type="ORF">TRFO_13902</name>
</gene>
<reference evidence="2" key="1">
    <citation type="submission" date="2016-10" db="EMBL/GenBank/DDBJ databases">
        <authorList>
            <person name="Benchimol M."/>
            <person name="Almeida L.G."/>
            <person name="Vasconcelos A.T."/>
            <person name="Perreira-Neves A."/>
            <person name="Rosa I.A."/>
            <person name="Tasca T."/>
            <person name="Bogo M.R."/>
            <person name="de Souza W."/>
        </authorList>
    </citation>
    <scope>NUCLEOTIDE SEQUENCE [LARGE SCALE GENOMIC DNA]</scope>
    <source>
        <strain evidence="2">K</strain>
    </source>
</reference>
<proteinExistence type="predicted"/>
<feature type="transmembrane region" description="Helical" evidence="1">
    <location>
        <begin position="125"/>
        <end position="143"/>
    </location>
</feature>
<protein>
    <recommendedName>
        <fullName evidence="4">Transmembrane protein</fullName>
    </recommendedName>
</protein>
<dbReference type="AlphaFoldDB" id="A0A1J4L193"/>
<feature type="transmembrane region" description="Helical" evidence="1">
    <location>
        <begin position="172"/>
        <end position="189"/>
    </location>
</feature>
<evidence type="ECO:0000256" key="1">
    <source>
        <dbReference type="SAM" id="Phobius"/>
    </source>
</evidence>
<keyword evidence="1" id="KW-0472">Membrane</keyword>
<feature type="transmembrane region" description="Helical" evidence="1">
    <location>
        <begin position="456"/>
        <end position="475"/>
    </location>
</feature>
<comment type="caution">
    <text evidence="2">The sequence shown here is derived from an EMBL/GenBank/DDBJ whole genome shotgun (WGS) entry which is preliminary data.</text>
</comment>
<dbReference type="EMBL" id="MLAK01000197">
    <property type="protein sequence ID" value="OHT15732.1"/>
    <property type="molecule type" value="Genomic_DNA"/>
</dbReference>
<keyword evidence="3" id="KW-1185">Reference proteome</keyword>
<feature type="transmembrane region" description="Helical" evidence="1">
    <location>
        <begin position="27"/>
        <end position="49"/>
    </location>
</feature>
<dbReference type="OrthoDB" id="10592635at2759"/>
<organism evidence="2 3">
    <name type="scientific">Tritrichomonas foetus</name>
    <dbReference type="NCBI Taxonomy" id="1144522"/>
    <lineage>
        <taxon>Eukaryota</taxon>
        <taxon>Metamonada</taxon>
        <taxon>Parabasalia</taxon>
        <taxon>Tritrichomonadida</taxon>
        <taxon>Tritrichomonadidae</taxon>
        <taxon>Tritrichomonas</taxon>
    </lineage>
</organism>
<dbReference type="Proteomes" id="UP000179807">
    <property type="component" value="Unassembled WGS sequence"/>
</dbReference>
<keyword evidence="1" id="KW-1133">Transmembrane helix</keyword>
<sequence>MGVLNWTLFWPEASKKKILFHIYRHSIIILLTFLSIYLFPSMVTFYFLFLSGIEYSRNARYHNIFVLYATFTFAVWFTGNLFLPDISSSSVTSPKIIVTDLLRSIIHFSAIVFDRLTVKRFGISSFIATISFPILLAGSSQILCSMDHLGLGTHISAFCSDYPELTFIPLRLLGPSGLVMLVAFIASYTSQWRHTRVVPRYMSTLLFRVLAIIVFAVYSYQYFSPKTSKFVNVSFIYDNSKVNENVFNKTANLFIFVNPFNHTFFTNTENEQNNHEFSNIDEFTNFLIEKSQKNNQIFTFSHFDDENNQFLNVISENGELRSRQIPKMSKKIIPARLFLKDMLTIESEFGRLGFIVGREMFQQDYLTSKDVDLLVTYGGNEYDEKLRLPLRTAKLVSQMIATTRIHGSSYFVSYGVNSNGKFIFSSQTEIEEVIKLKVSKNTTVFNNIRFLLIENLILFLFFFMIFINLVPMRYVSNMSLSMRKIIEKVRN</sequence>
<evidence type="ECO:0000313" key="3">
    <source>
        <dbReference type="Proteomes" id="UP000179807"/>
    </source>
</evidence>
<dbReference type="VEuPathDB" id="TrichDB:TRFO_13902"/>
<evidence type="ECO:0000313" key="2">
    <source>
        <dbReference type="EMBL" id="OHT15732.1"/>
    </source>
</evidence>
<name>A0A1J4L193_9EUKA</name>
<accession>A0A1J4L193</accession>
<keyword evidence="1" id="KW-0812">Transmembrane</keyword>
<evidence type="ECO:0008006" key="4">
    <source>
        <dbReference type="Google" id="ProtNLM"/>
    </source>
</evidence>
<dbReference type="GeneID" id="94832231"/>
<feature type="transmembrane region" description="Helical" evidence="1">
    <location>
        <begin position="201"/>
        <end position="220"/>
    </location>
</feature>